<keyword evidence="5" id="KW-1185">Reference proteome</keyword>
<gene>
    <name evidence="4" type="ORF">D8674_019466</name>
</gene>
<evidence type="ECO:0000313" key="5">
    <source>
        <dbReference type="Proteomes" id="UP000327157"/>
    </source>
</evidence>
<protein>
    <submittedName>
        <fullName evidence="4">24-methylenesterol C-methyltransferase 2-like</fullName>
    </submittedName>
</protein>
<evidence type="ECO:0000256" key="2">
    <source>
        <dbReference type="PROSITE-ProRule" id="PRU01022"/>
    </source>
</evidence>
<dbReference type="PROSITE" id="PS51685">
    <property type="entry name" value="SAM_MT_ERG6_SMT"/>
    <property type="match status" value="1"/>
</dbReference>
<sequence>MSYTDIAETARKVGFEVVKEKDMAKSPAQLWWNRLKMGRIAYWHNHILVTVLAAVRIAPKGTVDVHEMLFKTADFLTRDGVTRVLGGLLGF</sequence>
<dbReference type="PANTHER" id="PTHR44742">
    <property type="match status" value="1"/>
</dbReference>
<reference evidence="4 5" key="1">
    <citation type="submission" date="2019-09" db="EMBL/GenBank/DDBJ databases">
        <authorList>
            <person name="Ou C."/>
        </authorList>
    </citation>
    <scope>NUCLEOTIDE SEQUENCE [LARGE SCALE GENOMIC DNA]</scope>
    <source>
        <strain evidence="4">S2</strain>
        <tissue evidence="4">Leaf</tissue>
    </source>
</reference>
<keyword evidence="2 4" id="KW-0489">Methyltransferase</keyword>
<name>A0A5N5GL10_9ROSA</name>
<feature type="domain" description="SAM-dependent methyltransferase Erg6/SMT-type" evidence="3">
    <location>
        <begin position="1"/>
        <end position="91"/>
    </location>
</feature>
<dbReference type="Proteomes" id="UP000327157">
    <property type="component" value="Chromosome 17"/>
</dbReference>
<dbReference type="GO" id="GO:0008168">
    <property type="term" value="F:methyltransferase activity"/>
    <property type="evidence" value="ECO:0007669"/>
    <property type="project" value="UniProtKB-KW"/>
</dbReference>
<comment type="caution">
    <text evidence="4">The sequence shown here is derived from an EMBL/GenBank/DDBJ whole genome shotgun (WGS) entry which is preliminary data.</text>
</comment>
<keyword evidence="2" id="KW-0949">S-adenosyl-L-methionine</keyword>
<dbReference type="Pfam" id="PF08498">
    <property type="entry name" value="Sterol_MT_C"/>
    <property type="match status" value="1"/>
</dbReference>
<evidence type="ECO:0000256" key="1">
    <source>
        <dbReference type="ARBA" id="ARBA00022679"/>
    </source>
</evidence>
<reference evidence="5" key="2">
    <citation type="submission" date="2019-10" db="EMBL/GenBank/DDBJ databases">
        <title>A de novo genome assembly of a pear dwarfing rootstock.</title>
        <authorList>
            <person name="Wang F."/>
            <person name="Wang J."/>
            <person name="Li S."/>
            <person name="Zhang Y."/>
            <person name="Fang M."/>
            <person name="Ma L."/>
            <person name="Zhao Y."/>
            <person name="Jiang S."/>
        </authorList>
    </citation>
    <scope>NUCLEOTIDE SEQUENCE [LARGE SCALE GENOMIC DNA]</scope>
</reference>
<evidence type="ECO:0000313" key="4">
    <source>
        <dbReference type="EMBL" id="KAB2611434.1"/>
    </source>
</evidence>
<organism evidence="4 5">
    <name type="scientific">Pyrus ussuriensis x Pyrus communis</name>
    <dbReference type="NCBI Taxonomy" id="2448454"/>
    <lineage>
        <taxon>Eukaryota</taxon>
        <taxon>Viridiplantae</taxon>
        <taxon>Streptophyta</taxon>
        <taxon>Embryophyta</taxon>
        <taxon>Tracheophyta</taxon>
        <taxon>Spermatophyta</taxon>
        <taxon>Magnoliopsida</taxon>
        <taxon>eudicotyledons</taxon>
        <taxon>Gunneridae</taxon>
        <taxon>Pentapetalae</taxon>
        <taxon>rosids</taxon>
        <taxon>fabids</taxon>
        <taxon>Rosales</taxon>
        <taxon>Rosaceae</taxon>
        <taxon>Amygdaloideae</taxon>
        <taxon>Maleae</taxon>
        <taxon>Pyrus</taxon>
    </lineage>
</organism>
<dbReference type="InterPro" id="IPR013705">
    <property type="entry name" value="Sterol_MeTrfase_C"/>
</dbReference>
<keyword evidence="1 2" id="KW-0808">Transferase</keyword>
<proteinExistence type="inferred from homology"/>
<dbReference type="GO" id="GO:0006694">
    <property type="term" value="P:steroid biosynthetic process"/>
    <property type="evidence" value="ECO:0007669"/>
    <property type="project" value="InterPro"/>
</dbReference>
<accession>A0A5N5GL10</accession>
<dbReference type="InterPro" id="IPR030384">
    <property type="entry name" value="MeTrfase_SMT"/>
</dbReference>
<dbReference type="EMBL" id="SMOL01000487">
    <property type="protein sequence ID" value="KAB2611434.1"/>
    <property type="molecule type" value="Genomic_DNA"/>
</dbReference>
<comment type="similarity">
    <text evidence="2">Belongs to the class I-like SAM-binding methyltransferase superfamily. Erg6/SMT family.</text>
</comment>
<dbReference type="OrthoDB" id="1688224at2759"/>
<dbReference type="PANTHER" id="PTHR44742:SF2">
    <property type="entry name" value="24-METHYLENESTEROL C-METHYLTRANSFERASE 2"/>
    <property type="match status" value="1"/>
</dbReference>
<dbReference type="AlphaFoldDB" id="A0A5N5GL10"/>
<evidence type="ECO:0000259" key="3">
    <source>
        <dbReference type="PROSITE" id="PS51685"/>
    </source>
</evidence>
<dbReference type="GO" id="GO:0032259">
    <property type="term" value="P:methylation"/>
    <property type="evidence" value="ECO:0007669"/>
    <property type="project" value="UniProtKB-KW"/>
</dbReference>
<reference evidence="4 5" key="3">
    <citation type="submission" date="2019-11" db="EMBL/GenBank/DDBJ databases">
        <title>A de novo genome assembly of a pear dwarfing rootstock.</title>
        <authorList>
            <person name="Wang F."/>
            <person name="Wang J."/>
            <person name="Li S."/>
            <person name="Zhang Y."/>
            <person name="Fang M."/>
            <person name="Ma L."/>
            <person name="Zhao Y."/>
            <person name="Jiang S."/>
        </authorList>
    </citation>
    <scope>NUCLEOTIDE SEQUENCE [LARGE SCALE GENOMIC DNA]</scope>
    <source>
        <strain evidence="4">S2</strain>
        <tissue evidence="4">Leaf</tissue>
    </source>
</reference>